<comment type="caution">
    <text evidence="1">The sequence shown here is derived from an EMBL/GenBank/DDBJ whole genome shotgun (WGS) entry which is preliminary data.</text>
</comment>
<dbReference type="Proteomes" id="UP000288216">
    <property type="component" value="Unassembled WGS sequence"/>
</dbReference>
<reference evidence="1 2" key="1">
    <citation type="journal article" date="2018" name="Nat. Ecol. Evol.">
        <title>Shark genomes provide insights into elasmobranch evolution and the origin of vertebrates.</title>
        <authorList>
            <person name="Hara Y"/>
            <person name="Yamaguchi K"/>
            <person name="Onimaru K"/>
            <person name="Kadota M"/>
            <person name="Koyanagi M"/>
            <person name="Keeley SD"/>
            <person name="Tatsumi K"/>
            <person name="Tanaka K"/>
            <person name="Motone F"/>
            <person name="Kageyama Y"/>
            <person name="Nozu R"/>
            <person name="Adachi N"/>
            <person name="Nishimura O"/>
            <person name="Nakagawa R"/>
            <person name="Tanegashima C"/>
            <person name="Kiyatake I"/>
            <person name="Matsumoto R"/>
            <person name="Murakumo K"/>
            <person name="Nishida K"/>
            <person name="Terakita A"/>
            <person name="Kuratani S"/>
            <person name="Sato K"/>
            <person name="Hyodo S Kuraku.S."/>
        </authorList>
    </citation>
    <scope>NUCLEOTIDE SEQUENCE [LARGE SCALE GENOMIC DNA]</scope>
</reference>
<keyword evidence="2" id="KW-1185">Reference proteome</keyword>
<sequence>HSQTLHPISTIRTIRIITGTNHRQGRVLTGILKVQQPGQLQAMVGQKEDEMCMTKRTGRLKSAKTVKIWLYNCSNALDSV</sequence>
<accession>A0A401NLV8</accession>
<feature type="non-terminal residue" evidence="1">
    <location>
        <position position="1"/>
    </location>
</feature>
<evidence type="ECO:0000313" key="1">
    <source>
        <dbReference type="EMBL" id="GCB61856.1"/>
    </source>
</evidence>
<dbReference type="EMBL" id="BFAA01007712">
    <property type="protein sequence ID" value="GCB61856.1"/>
    <property type="molecule type" value="Genomic_DNA"/>
</dbReference>
<dbReference type="AlphaFoldDB" id="A0A401NLV8"/>
<evidence type="ECO:0000313" key="2">
    <source>
        <dbReference type="Proteomes" id="UP000288216"/>
    </source>
</evidence>
<name>A0A401NLV8_SCYTO</name>
<proteinExistence type="predicted"/>
<organism evidence="1 2">
    <name type="scientific">Scyliorhinus torazame</name>
    <name type="common">Cloudy catshark</name>
    <name type="synonym">Catulus torazame</name>
    <dbReference type="NCBI Taxonomy" id="75743"/>
    <lineage>
        <taxon>Eukaryota</taxon>
        <taxon>Metazoa</taxon>
        <taxon>Chordata</taxon>
        <taxon>Craniata</taxon>
        <taxon>Vertebrata</taxon>
        <taxon>Chondrichthyes</taxon>
        <taxon>Elasmobranchii</taxon>
        <taxon>Galeomorphii</taxon>
        <taxon>Galeoidea</taxon>
        <taxon>Carcharhiniformes</taxon>
        <taxon>Scyliorhinidae</taxon>
        <taxon>Scyliorhinus</taxon>
    </lineage>
</organism>
<protein>
    <submittedName>
        <fullName evidence="1">Uncharacterized protein</fullName>
    </submittedName>
</protein>
<gene>
    <name evidence="1" type="ORF">scyTo_0014401</name>
</gene>